<dbReference type="Pfam" id="PF10532">
    <property type="entry name" value="Plant_all_beta"/>
    <property type="match status" value="1"/>
</dbReference>
<dbReference type="GO" id="GO:0008270">
    <property type="term" value="F:zinc ion binding"/>
    <property type="evidence" value="ECO:0007669"/>
    <property type="project" value="UniProtKB-KW"/>
</dbReference>
<dbReference type="InterPro" id="IPR007527">
    <property type="entry name" value="Znf_SWIM"/>
</dbReference>
<dbReference type="AlphaFoldDB" id="Q9LRP4"/>
<sequence>MGIIIYFDYDGYYSKTGEAYQWNPRVVGLYGILFRTSSMEEITYSWLVDKICTKIKIDESTMKRKLSYIPTGVKPPTYLYIRDDDDVYVYLTTLDEEKSRSVLHVEVGNELEMVDVNEQQSRVQRKSSVGVNYEEENFGGLDNDDRANVGAITLYANEPLGEQLAEPLETLEPLEPLEPLRDVDNGVDSNLSMTKENDGIREYVEEPRDSQHSKFKGPWDDGLDLVIGQEFENSDDVKYLVETGANRNCFGLTLLNSNKKRYVVKCAEEGCEWYIRFSKAKDSTRFSVRTYRKLHTCVRSNTATGIKRRGTPRLVATVLHEDYPGQYKTPTPKSLIGLVQGKHGTTVSYSTAIRGKKLAVSDIRACPEESFKMVYQYLYMLEKVNPGTKTSVVLDEEKRFKYLFVALGAAIEGFKVMRKVIIVDATFLKTIYKGVLIFATAQDPNHHHYPLAFAVADGEKDVTWKWFFETLKTVIPDSTELVFMSDRNSSLIKAVAEVYPSSHHGNCVYHLSQNVRTKVAYNKEGVAKTFRRIASICSVSEFEHEYAEFRRRHPKVATYLDENTDLEKWARCHFPGVKYNIDTSNAVESMNGVFRDVRGYALLPMIDAIIGKFAEWSCNNRKEALSGSNAHRLVPFVENEIHETCEVAQKLPVIELNTYELQYSVIGRDGKTYVVDLRNKSCYCRCFDLDKYPCVHSIAAVMTHLKQKDRSEEVKSLYDLITKYYFVEMWVMAYVRTIYPVPHKSEWVIPSEIQELFAYPPVHVVKKGRVQETRHPSVGERRPKNKRVKGRNLESWFFPNHESVSQNTSGN</sequence>
<keyword evidence="3" id="KW-0862">Zinc</keyword>
<dbReference type="PANTHER" id="PTHR31973">
    <property type="entry name" value="POLYPROTEIN, PUTATIVE-RELATED"/>
    <property type="match status" value="1"/>
</dbReference>
<dbReference type="Pfam" id="PF04434">
    <property type="entry name" value="SWIM"/>
    <property type="match status" value="1"/>
</dbReference>
<name>Q9LRP4_ARATH</name>
<evidence type="ECO:0000259" key="5">
    <source>
        <dbReference type="PROSITE" id="PS50966"/>
    </source>
</evidence>
<evidence type="ECO:0000256" key="3">
    <source>
        <dbReference type="ARBA" id="ARBA00022833"/>
    </source>
</evidence>
<dbReference type="Pfam" id="PF03108">
    <property type="entry name" value="DBD_Tnp_Mut"/>
    <property type="match status" value="1"/>
</dbReference>
<feature type="domain" description="SWIM-type" evidence="5">
    <location>
        <begin position="673"/>
        <end position="705"/>
    </location>
</feature>
<evidence type="ECO:0000256" key="4">
    <source>
        <dbReference type="PROSITE-ProRule" id="PRU00325"/>
    </source>
</evidence>
<dbReference type="PROSITE" id="PS50966">
    <property type="entry name" value="ZF_SWIM"/>
    <property type="match status" value="1"/>
</dbReference>
<accession>Q9LRP4</accession>
<evidence type="ECO:0000256" key="2">
    <source>
        <dbReference type="ARBA" id="ARBA00022771"/>
    </source>
</evidence>
<evidence type="ECO:0000256" key="1">
    <source>
        <dbReference type="ARBA" id="ARBA00022723"/>
    </source>
</evidence>
<dbReference type="InterPro" id="IPR006564">
    <property type="entry name" value="Znf_PMZ"/>
</dbReference>
<dbReference type="Pfam" id="PF10551">
    <property type="entry name" value="MULE"/>
    <property type="match status" value="1"/>
</dbReference>
<evidence type="ECO:0000313" key="6">
    <source>
        <dbReference type="EMBL" id="BAB01350.1"/>
    </source>
</evidence>
<dbReference type="EMBL" id="AB028619">
    <property type="protein sequence ID" value="BAB01350.1"/>
    <property type="molecule type" value="Genomic_DNA"/>
</dbReference>
<organism evidence="6">
    <name type="scientific">Arabidopsis thaliana</name>
    <name type="common">Mouse-ear cress</name>
    <dbReference type="NCBI Taxonomy" id="3702"/>
    <lineage>
        <taxon>Eukaryota</taxon>
        <taxon>Viridiplantae</taxon>
        <taxon>Streptophyta</taxon>
        <taxon>Embryophyta</taxon>
        <taxon>Tracheophyta</taxon>
        <taxon>Spermatophyta</taxon>
        <taxon>Magnoliopsida</taxon>
        <taxon>eudicotyledons</taxon>
        <taxon>Gunneridae</taxon>
        <taxon>Pentapetalae</taxon>
        <taxon>rosids</taxon>
        <taxon>malvids</taxon>
        <taxon>Brassicales</taxon>
        <taxon>Brassicaceae</taxon>
        <taxon>Camelineae</taxon>
        <taxon>Arabidopsis</taxon>
    </lineage>
</organism>
<dbReference type="InterPro" id="IPR018289">
    <property type="entry name" value="MULE_transposase_dom"/>
</dbReference>
<keyword evidence="1" id="KW-0479">Metal-binding</keyword>
<protein>
    <submittedName>
        <fullName evidence="6">Mutator-like transposase</fullName>
    </submittedName>
</protein>
<keyword evidence="2 4" id="KW-0863">Zinc-finger</keyword>
<dbReference type="SMART" id="SM00575">
    <property type="entry name" value="ZnF_PMZ"/>
    <property type="match status" value="1"/>
</dbReference>
<proteinExistence type="predicted"/>
<reference key="2">
    <citation type="journal article" date="2000" name="Nature">
        <title>Sequence and analysis of chromosome 3 of the plant Arabidopsis thaliana.</title>
        <authorList>
            <consortium name="European Union Chromosome 3 Arabidopsis Sequencing Consortium"/>
            <consortium name="Institute for Genomic Research"/>
            <consortium name="Kazusa DNA Research Institute"/>
            <person name="Salanoubat M."/>
            <person name="Lemcke K."/>
            <person name="Rieger M."/>
            <person name="Ansorge W."/>
            <person name="Unseld M."/>
            <person name="Fartmann B."/>
            <person name="Valle G."/>
            <person name="Blocker H."/>
            <person name="Perez-Alonso M."/>
            <person name="Obermaier B."/>
            <person name="Delseny M."/>
            <person name="Boutry M."/>
            <person name="Grivell L.A."/>
            <person name="Mache R."/>
            <person name="Puigdomenech P."/>
            <person name="De Simone V."/>
            <person name="Choisne N."/>
            <person name="Artiguenave F."/>
            <person name="Robert C."/>
            <person name="Brottier P."/>
            <person name="Wincker P."/>
            <person name="Cattolico L."/>
            <person name="Weissenbach J."/>
            <person name="Saurin W."/>
            <person name="Quetier F."/>
            <person name="Schafer M."/>
            <person name="Muller-Auer S."/>
            <person name="Gabel C."/>
            <person name="Fuchs M."/>
            <person name="Benes V."/>
            <person name="Wurmbach E."/>
            <person name="Drzonek H."/>
            <person name="Erfle H."/>
            <person name="Jordan N."/>
            <person name="Bangert S."/>
            <person name="Wiedelmann R."/>
            <person name="Kranz H."/>
            <person name="Voss H."/>
            <person name="Holland R."/>
            <person name="Brandt P."/>
            <person name="Nyakatura G."/>
            <person name="Vezzi A."/>
            <person name="D'Angelo M."/>
            <person name="Pallavicini A."/>
            <person name="Toppo S."/>
            <person name="Simionati B."/>
            <person name="Conrad A."/>
            <person name="Hornischer K."/>
            <person name="Kauer G."/>
            <person name="Lohnert T.H."/>
            <person name="Nordsiek G."/>
            <person name="Reichelt J."/>
            <person name="Scharfe M."/>
            <person name="Schon O."/>
            <person name="Bargues M."/>
            <person name="Terol J."/>
            <person name="Climent J."/>
            <person name="Navarro P."/>
            <person name="Collado C."/>
            <person name="Perez-Perez A."/>
            <person name="Ottenwalder B."/>
            <person name="Duchemin D."/>
            <person name="Cooke R."/>
            <person name="Laudie M."/>
            <person name="Berger-Llauro C."/>
            <person name="Purnelle B."/>
            <person name="Masuy D."/>
            <person name="de Haan M."/>
            <person name="Maarse A.C."/>
            <person name="Alcaraz J.P."/>
            <person name="Cottet A."/>
            <person name="Casacuberta E."/>
            <person name="Monfort A."/>
            <person name="Argiriou A."/>
            <person name="flores M."/>
            <person name="Liguori R."/>
            <person name="Vitale D."/>
            <person name="Mannhaupt G."/>
            <person name="Haase D."/>
            <person name="Schoof H."/>
            <person name="Rudd S."/>
            <person name="Zaccaria P."/>
            <person name="Mewes H.W."/>
            <person name="Mayer K.F."/>
            <person name="Kaul S."/>
            <person name="Town C.D."/>
            <person name="Koo H.L."/>
            <person name="Tallon L.J."/>
            <person name="Jenkins J."/>
            <person name="Rooney T."/>
            <person name="Rizzo M."/>
            <person name="Walts A."/>
            <person name="Utterback T."/>
            <person name="Fujii C.Y."/>
            <person name="Shea T.P."/>
            <person name="Creasy T.H."/>
            <person name="Haas B."/>
            <person name="Maiti R."/>
            <person name="Wu D."/>
            <person name="Peterson J."/>
            <person name="Van Aken S."/>
            <person name="Pai G."/>
            <person name="Militscher J."/>
            <person name="Sellers P."/>
            <person name="Gill J.E."/>
            <person name="Feldblyum T.V."/>
            <person name="Preuss D."/>
            <person name="Lin X."/>
            <person name="Nierman W.C."/>
            <person name="Salzberg S.L."/>
            <person name="White O."/>
            <person name="Venter J.C."/>
            <person name="Fraser C.M."/>
            <person name="Kaneko T."/>
            <person name="Nakamura Y."/>
            <person name="Sato S."/>
            <person name="Kato T."/>
            <person name="Asamizu E."/>
            <person name="Sasamoto S."/>
            <person name="Kimura T."/>
            <person name="Idesawa K."/>
            <person name="Kawashima K."/>
            <person name="Kishida Y."/>
            <person name="Kiyokawa C."/>
            <person name="Kohara M."/>
            <person name="Matsumoto M."/>
            <person name="Matsuno A."/>
            <person name="Muraki A."/>
            <person name="Nakayama S."/>
            <person name="Nakazaki N."/>
            <person name="Shinpo S."/>
            <person name="Takeuchi C."/>
            <person name="Wada T."/>
            <person name="Watanabe A."/>
            <person name="Yamada M."/>
            <person name="Yasuda M."/>
            <person name="Tabata S."/>
        </authorList>
    </citation>
    <scope>NUCLEOTIDE SEQUENCE [LARGE SCALE GENOMIC DNA]</scope>
    <source>
        <strain>cv. Columbia</strain>
    </source>
</reference>
<reference evidence="6" key="1">
    <citation type="journal article" date="2000" name="DNA Res.">
        <title>Structural analysis of Arabidopsis thaliana chromosome 3. I. Sequence features of the regions of 4,504,864 bp covered by sixty P1 and TAC clones.</title>
        <authorList>
            <person name="Sato S."/>
            <person name="Nakamura Y."/>
            <person name="Kaneko T."/>
            <person name="Katoh T."/>
            <person name="Asamizu E."/>
            <person name="Tabata S."/>
        </authorList>
    </citation>
    <scope>NUCLEOTIDE SEQUENCE [LARGE SCALE GENOMIC DNA]</scope>
</reference>
<dbReference type="PANTHER" id="PTHR31973:SF195">
    <property type="entry name" value="MUDR FAMILY TRANSPOSASE"/>
    <property type="match status" value="1"/>
</dbReference>
<dbReference type="InterPro" id="IPR018290">
    <property type="entry name" value="MULE_transposase_N"/>
</dbReference>
<dbReference type="InterPro" id="IPR004332">
    <property type="entry name" value="Transposase_MuDR"/>
</dbReference>